<name>A0A9D2WRK3_9FIRM</name>
<feature type="transmembrane region" description="Helical" evidence="1">
    <location>
        <begin position="473"/>
        <end position="492"/>
    </location>
</feature>
<feature type="transmembrane region" description="Helical" evidence="1">
    <location>
        <begin position="513"/>
        <end position="532"/>
    </location>
</feature>
<sequence length="653" mass="71942">MNESKWKALLIGIILVALLSAGYTAWQRHGLEENNQSVAITVVYDEAAALARMNGQSVARVLSKFKENGVSTVLVKEPTVRDAEANGELLLCTGGELLLPGNASLWQQFGEEFRAQIKPDCRYLLLGDSAVFQRVLGQLQAKQVAVRSWAGGEGTNIYIIEVAYHWGLFEQMGLGFPSGALEEINAAGLDTMVQVRSWNQVTPAGLTYVLRELKKIPNLSGILFNDPVLPGYPKNIRLLSYLILELDVPLVQIEFTTQKGLANLGLLLDKNVVRLHTLSLEEDNKKNYDIAEMVDRFNLAAAERNIRVLLLHSYMKSDEPDMLAFNLQLAQATRDNLEAEGLQVGEASELQPMHNSRLVLFVTGLGVIAGAMLLVIMLGWNRAAMGIGLLGLLAWTGMLAVELVTPARKIMAFIAVVVFPTLSLMVNVRQGGTSVGQSILMLLRTSVYSLVGALLMVGLLGDIGFMLKLDQFSGVKLAHVVPLLLLVVIFFFKVAKDGGGWQRKLQELLEEPVLVKFVLIGGLLLVALMVYVSRTGNESAAISNWELQFRALLDNLLGVRPRTKEFLLGHPLLLLMLYLGYRNNKYLPLLLGGAIGQISLVNTYAHIHTPLVISLLRSLHGLWLGILIGLILIALWRFGEALLVNHRGRLRRD</sequence>
<feature type="transmembrane region" description="Helical" evidence="1">
    <location>
        <begin position="358"/>
        <end position="380"/>
    </location>
</feature>
<feature type="transmembrane region" description="Helical" evidence="1">
    <location>
        <begin position="447"/>
        <end position="467"/>
    </location>
</feature>
<feature type="transmembrane region" description="Helical" evidence="1">
    <location>
        <begin position="622"/>
        <end position="644"/>
    </location>
</feature>
<dbReference type="InterPro" id="IPR043748">
    <property type="entry name" value="DUF5693"/>
</dbReference>
<dbReference type="OrthoDB" id="3805529at2"/>
<feature type="transmembrane region" description="Helical" evidence="1">
    <location>
        <begin position="588"/>
        <end position="607"/>
    </location>
</feature>
<comment type="caution">
    <text evidence="2">The sequence shown here is derived from an EMBL/GenBank/DDBJ whole genome shotgun (WGS) entry which is preliminary data.</text>
</comment>
<dbReference type="EMBL" id="LSRS01000002">
    <property type="protein sequence ID" value="KAF1086063.1"/>
    <property type="molecule type" value="Genomic_DNA"/>
</dbReference>
<protein>
    <submittedName>
        <fullName evidence="2">Uncharacterized protein</fullName>
    </submittedName>
</protein>
<keyword evidence="1" id="KW-0812">Transmembrane</keyword>
<dbReference type="Proteomes" id="UP000798488">
    <property type="component" value="Unassembled WGS sequence"/>
</dbReference>
<organism evidence="2 3">
    <name type="scientific">Sporotomaculum syntrophicum</name>
    <dbReference type="NCBI Taxonomy" id="182264"/>
    <lineage>
        <taxon>Bacteria</taxon>
        <taxon>Bacillati</taxon>
        <taxon>Bacillota</taxon>
        <taxon>Clostridia</taxon>
        <taxon>Eubacteriales</taxon>
        <taxon>Desulfallaceae</taxon>
        <taxon>Sporotomaculum</taxon>
    </lineage>
</organism>
<dbReference type="Pfam" id="PF18949">
    <property type="entry name" value="DUF5693"/>
    <property type="match status" value="1"/>
</dbReference>
<feature type="transmembrane region" description="Helical" evidence="1">
    <location>
        <begin position="410"/>
        <end position="426"/>
    </location>
</feature>
<feature type="transmembrane region" description="Helical" evidence="1">
    <location>
        <begin position="387"/>
        <end position="404"/>
    </location>
</feature>
<gene>
    <name evidence="2" type="ORF">SPSYN_00801</name>
</gene>
<accession>A0A9D2WRK3</accession>
<evidence type="ECO:0000313" key="2">
    <source>
        <dbReference type="EMBL" id="KAF1086063.1"/>
    </source>
</evidence>
<evidence type="ECO:0000256" key="1">
    <source>
        <dbReference type="SAM" id="Phobius"/>
    </source>
</evidence>
<keyword evidence="1" id="KW-0472">Membrane</keyword>
<dbReference type="RefSeq" id="WP_161821203.1">
    <property type="nucleotide sequence ID" value="NZ_LSRS01000002.1"/>
</dbReference>
<keyword evidence="1" id="KW-1133">Transmembrane helix</keyword>
<dbReference type="AlphaFoldDB" id="A0A9D2WRK3"/>
<proteinExistence type="predicted"/>
<feature type="transmembrane region" description="Helical" evidence="1">
    <location>
        <begin position="566"/>
        <end position="581"/>
    </location>
</feature>
<reference evidence="2" key="1">
    <citation type="submission" date="2016-02" db="EMBL/GenBank/DDBJ databases">
        <title>Draft Genome Sequence of Sporotomaculum syntrophicum Strain FB, a Syntrophic Benzoate Degrader.</title>
        <authorList>
            <person name="Nobu M.K."/>
            <person name="Narihiro T."/>
            <person name="Qiu Y.-L."/>
            <person name="Ohashi A."/>
            <person name="Liu W.-T."/>
            <person name="Yuji S."/>
        </authorList>
    </citation>
    <scope>NUCLEOTIDE SEQUENCE</scope>
    <source>
        <strain evidence="2">FB</strain>
    </source>
</reference>
<keyword evidence="3" id="KW-1185">Reference proteome</keyword>
<evidence type="ECO:0000313" key="3">
    <source>
        <dbReference type="Proteomes" id="UP000798488"/>
    </source>
</evidence>